<gene>
    <name evidence="1" type="ORF">PoB_004859100</name>
</gene>
<name>A0AAV4BNP3_9GAST</name>
<dbReference type="AlphaFoldDB" id="A0AAV4BNP3"/>
<dbReference type="EMBL" id="BLXT01005315">
    <property type="protein sequence ID" value="GFO22086.1"/>
    <property type="molecule type" value="Genomic_DNA"/>
</dbReference>
<reference evidence="1 2" key="1">
    <citation type="journal article" date="2021" name="Elife">
        <title>Chloroplast acquisition without the gene transfer in kleptoplastic sea slugs, Plakobranchus ocellatus.</title>
        <authorList>
            <person name="Maeda T."/>
            <person name="Takahashi S."/>
            <person name="Yoshida T."/>
            <person name="Shimamura S."/>
            <person name="Takaki Y."/>
            <person name="Nagai Y."/>
            <person name="Toyoda A."/>
            <person name="Suzuki Y."/>
            <person name="Arimoto A."/>
            <person name="Ishii H."/>
            <person name="Satoh N."/>
            <person name="Nishiyama T."/>
            <person name="Hasebe M."/>
            <person name="Maruyama T."/>
            <person name="Minagawa J."/>
            <person name="Obokata J."/>
            <person name="Shigenobu S."/>
        </authorList>
    </citation>
    <scope>NUCLEOTIDE SEQUENCE [LARGE SCALE GENOMIC DNA]</scope>
</reference>
<protein>
    <submittedName>
        <fullName evidence="1">Uncharacterized protein</fullName>
    </submittedName>
</protein>
<dbReference type="Proteomes" id="UP000735302">
    <property type="component" value="Unassembled WGS sequence"/>
</dbReference>
<accession>A0AAV4BNP3</accession>
<evidence type="ECO:0000313" key="1">
    <source>
        <dbReference type="EMBL" id="GFO22086.1"/>
    </source>
</evidence>
<comment type="caution">
    <text evidence="1">The sequence shown here is derived from an EMBL/GenBank/DDBJ whole genome shotgun (WGS) entry which is preliminary data.</text>
</comment>
<sequence>MYLPHYRKGDKMPMAKRNVEMMMTPSQPMKTFQMLPWETWIHLTILETKREAMASTHPFSLSYTIFTIINSFRIRLFLRTQKQAPYRRRNQHCSLIQCKFEIAS</sequence>
<keyword evidence="2" id="KW-1185">Reference proteome</keyword>
<organism evidence="1 2">
    <name type="scientific">Plakobranchus ocellatus</name>
    <dbReference type="NCBI Taxonomy" id="259542"/>
    <lineage>
        <taxon>Eukaryota</taxon>
        <taxon>Metazoa</taxon>
        <taxon>Spiralia</taxon>
        <taxon>Lophotrochozoa</taxon>
        <taxon>Mollusca</taxon>
        <taxon>Gastropoda</taxon>
        <taxon>Heterobranchia</taxon>
        <taxon>Euthyneura</taxon>
        <taxon>Panpulmonata</taxon>
        <taxon>Sacoglossa</taxon>
        <taxon>Placobranchoidea</taxon>
        <taxon>Plakobranchidae</taxon>
        <taxon>Plakobranchus</taxon>
    </lineage>
</organism>
<evidence type="ECO:0000313" key="2">
    <source>
        <dbReference type="Proteomes" id="UP000735302"/>
    </source>
</evidence>
<proteinExistence type="predicted"/>